<accession>A0AAV5WVZ3</accession>
<proteinExistence type="predicted"/>
<feature type="region of interest" description="Disordered" evidence="1">
    <location>
        <begin position="153"/>
        <end position="229"/>
    </location>
</feature>
<reference evidence="2" key="1">
    <citation type="submission" date="2023-10" db="EMBL/GenBank/DDBJ databases">
        <title>Genome assembly of Pristionchus species.</title>
        <authorList>
            <person name="Yoshida K."/>
            <person name="Sommer R.J."/>
        </authorList>
    </citation>
    <scope>NUCLEOTIDE SEQUENCE</scope>
    <source>
        <strain evidence="2">RS5133</strain>
    </source>
</reference>
<evidence type="ECO:0000313" key="3">
    <source>
        <dbReference type="Proteomes" id="UP001432322"/>
    </source>
</evidence>
<evidence type="ECO:0000256" key="1">
    <source>
        <dbReference type="SAM" id="MobiDB-lite"/>
    </source>
</evidence>
<feature type="region of interest" description="Disordered" evidence="1">
    <location>
        <begin position="248"/>
        <end position="279"/>
    </location>
</feature>
<organism evidence="2 3">
    <name type="scientific">Pristionchus fissidentatus</name>
    <dbReference type="NCBI Taxonomy" id="1538716"/>
    <lineage>
        <taxon>Eukaryota</taxon>
        <taxon>Metazoa</taxon>
        <taxon>Ecdysozoa</taxon>
        <taxon>Nematoda</taxon>
        <taxon>Chromadorea</taxon>
        <taxon>Rhabditida</taxon>
        <taxon>Rhabditina</taxon>
        <taxon>Diplogasteromorpha</taxon>
        <taxon>Diplogasteroidea</taxon>
        <taxon>Neodiplogasteridae</taxon>
        <taxon>Pristionchus</taxon>
    </lineage>
</organism>
<feature type="region of interest" description="Disordered" evidence="1">
    <location>
        <begin position="10"/>
        <end position="29"/>
    </location>
</feature>
<dbReference type="Proteomes" id="UP001432322">
    <property type="component" value="Unassembled WGS sequence"/>
</dbReference>
<comment type="caution">
    <text evidence="2">The sequence shown here is derived from an EMBL/GenBank/DDBJ whole genome shotgun (WGS) entry which is preliminary data.</text>
</comment>
<keyword evidence="3" id="KW-1185">Reference proteome</keyword>
<feature type="compositionally biased region" description="Polar residues" evidence="1">
    <location>
        <begin position="211"/>
        <end position="220"/>
    </location>
</feature>
<protein>
    <submittedName>
        <fullName evidence="2">Uncharacterized protein</fullName>
    </submittedName>
</protein>
<feature type="compositionally biased region" description="Low complexity" evidence="1">
    <location>
        <begin position="162"/>
        <end position="179"/>
    </location>
</feature>
<dbReference type="EMBL" id="BTSY01000006">
    <property type="protein sequence ID" value="GMT34859.1"/>
    <property type="molecule type" value="Genomic_DNA"/>
</dbReference>
<name>A0AAV5WVZ3_9BILA</name>
<gene>
    <name evidence="2" type="ORF">PFISCL1PPCAC_26156</name>
</gene>
<dbReference type="AlphaFoldDB" id="A0AAV5WVZ3"/>
<evidence type="ECO:0000313" key="2">
    <source>
        <dbReference type="EMBL" id="GMT34859.1"/>
    </source>
</evidence>
<feature type="compositionally biased region" description="Basic residues" evidence="1">
    <location>
        <begin position="16"/>
        <end position="27"/>
    </location>
</feature>
<sequence>MLSCLKTCISPESPPKKHPKDKRKKTRPGYIEKQDTVVLTPVCLSQGNASTSSFCLGENVVLACEVTPVRDDISQVEEEDVRAEDTDDDGEEELATKVVMGMTEESTVHAELASATIPKERKFQVVRVPGVFTRGRWKCWDYREDVKPVEGLTFTDDKENDSAGTVTVTASTSVSTTASEPPPPTSTHSPQREESSTIVVTSIAPAPPTPQHGTPSSISEMPTPPYTFTEVHAQQGGDWMATTPTTVTITSAHPPTDTVVVQSDSESDNEGIEQCRTRSTSKISRMFSRVHLRNRKSRSGTETSGSTATFSSISCRITLNLRIPRNPSLWMSFALASGKVVHSCLLIISSTPTRKKRGRKDLKTSRRRCTLWKKRQGSMMKWREELKIWRRK</sequence>